<sequence length="136" mass="15456">MSSLFKTTKYINFHNKTELPIMVDSWVDGSNSLRCLRVGPGEKLVLHSSVGEWHVNSMLTDDSDYKLWRDGGLNRYINLGKFRSNPCASGNYSWMEWEHIFDCVYSKCDPVLDSRSQEPIAGLVTFVFKGLPTPSS</sequence>
<accession>A0A6C0JXM7</accession>
<organism evidence="1">
    <name type="scientific">viral metagenome</name>
    <dbReference type="NCBI Taxonomy" id="1070528"/>
    <lineage>
        <taxon>unclassified sequences</taxon>
        <taxon>metagenomes</taxon>
        <taxon>organismal metagenomes</taxon>
    </lineage>
</organism>
<dbReference type="EMBL" id="MN740769">
    <property type="protein sequence ID" value="QHU10515.1"/>
    <property type="molecule type" value="Genomic_DNA"/>
</dbReference>
<name>A0A6C0JXM7_9ZZZZ</name>
<protein>
    <submittedName>
        <fullName evidence="1">Uncharacterized protein</fullName>
    </submittedName>
</protein>
<evidence type="ECO:0000313" key="1">
    <source>
        <dbReference type="EMBL" id="QHU10515.1"/>
    </source>
</evidence>
<dbReference type="AlphaFoldDB" id="A0A6C0JXM7"/>
<proteinExistence type="predicted"/>
<reference evidence="1" key="1">
    <citation type="journal article" date="2020" name="Nature">
        <title>Giant virus diversity and host interactions through global metagenomics.</title>
        <authorList>
            <person name="Schulz F."/>
            <person name="Roux S."/>
            <person name="Paez-Espino D."/>
            <person name="Jungbluth S."/>
            <person name="Walsh D.A."/>
            <person name="Denef V.J."/>
            <person name="McMahon K.D."/>
            <person name="Konstantinidis K.T."/>
            <person name="Eloe-Fadrosh E.A."/>
            <person name="Kyrpides N.C."/>
            <person name="Woyke T."/>
        </authorList>
    </citation>
    <scope>NUCLEOTIDE SEQUENCE</scope>
    <source>
        <strain evidence="1">GVMAG-S-1101165-83</strain>
    </source>
</reference>